<evidence type="ECO:0000313" key="1">
    <source>
        <dbReference type="EMBL" id="MBW7573334.1"/>
    </source>
</evidence>
<keyword evidence="2" id="KW-1185">Reference proteome</keyword>
<accession>A0ABS7DPU6</accession>
<dbReference type="RefSeq" id="WP_219965739.1">
    <property type="nucleotide sequence ID" value="NZ_JAGFNZ010000004.1"/>
</dbReference>
<organism evidence="1 2">
    <name type="scientific">Caproiciproducens faecalis</name>
    <dbReference type="NCBI Taxonomy" id="2820301"/>
    <lineage>
        <taxon>Bacteria</taxon>
        <taxon>Bacillati</taxon>
        <taxon>Bacillota</taxon>
        <taxon>Clostridia</taxon>
        <taxon>Eubacteriales</taxon>
        <taxon>Acutalibacteraceae</taxon>
        <taxon>Caproiciproducens</taxon>
    </lineage>
</organism>
<name>A0ABS7DPU6_9FIRM</name>
<evidence type="ECO:0000313" key="2">
    <source>
        <dbReference type="Proteomes" id="UP000719942"/>
    </source>
</evidence>
<gene>
    <name evidence="1" type="ORF">J5W02_10990</name>
</gene>
<sequence>MQTVIIRFFDKKVGYKAANFLRSLGYEVNSIGQTYWNSFYPFASCILLEISYEN</sequence>
<dbReference type="Proteomes" id="UP000719942">
    <property type="component" value="Unassembled WGS sequence"/>
</dbReference>
<reference evidence="1 2" key="1">
    <citation type="submission" date="2021-03" db="EMBL/GenBank/DDBJ databases">
        <title>Caproiciproducens sp. nov. isolated from feces of cow.</title>
        <authorList>
            <person name="Choi J.-Y."/>
        </authorList>
    </citation>
    <scope>NUCLEOTIDE SEQUENCE [LARGE SCALE GENOMIC DNA]</scope>
    <source>
        <strain evidence="1 2">AGMB10547</strain>
    </source>
</reference>
<proteinExistence type="predicted"/>
<protein>
    <submittedName>
        <fullName evidence="1">Uncharacterized protein</fullName>
    </submittedName>
</protein>
<dbReference type="EMBL" id="JAGFNZ010000004">
    <property type="protein sequence ID" value="MBW7573334.1"/>
    <property type="molecule type" value="Genomic_DNA"/>
</dbReference>
<comment type="caution">
    <text evidence="1">The sequence shown here is derived from an EMBL/GenBank/DDBJ whole genome shotgun (WGS) entry which is preliminary data.</text>
</comment>